<sequence>MKLKSKILKDFIVVAVASVLVTMISLSLFFSLATYSVMKDDVKDYGEAVAAFLESSEEKGIEHFFEDSDNYGIIVADENGEIIYDNGIYDVYQQSINAVKNGQLELKVGDKYCYCQKLESGEILIISQEMDSFLDLFNEFIPVTVSVTLIIIAVCVIISSKLTRGIVKPIEEMAKDVEKAPYDELVPFTGMIKEQRQKLDDQMQRVLEAGKIRRDFTANVSHELKTPLTSISGYAEMIENGMAKPEDMQVFGKRIYRESMRLLRLIEDILKISQLESNQVPKDLEDVDIYELCKECRESLDILCEKYGVSIELKGQTAVIKGNRDMLHELIYNLCDNGIRYNHPGGKVFVTIKSPVEQNGVNGVNLIVEDNGIGIDEKHLSRIFERFYRVDKSRSKQTGGTGLGLAIVKHICEQYNGAVSIQSTLGKGTTITVFLPYVQ</sequence>
<evidence type="ECO:0000256" key="12">
    <source>
        <dbReference type="SAM" id="Phobius"/>
    </source>
</evidence>
<evidence type="ECO:0000259" key="13">
    <source>
        <dbReference type="PROSITE" id="PS50109"/>
    </source>
</evidence>
<evidence type="ECO:0000256" key="10">
    <source>
        <dbReference type="ARBA" id="ARBA00023012"/>
    </source>
</evidence>
<proteinExistence type="predicted"/>
<comment type="caution">
    <text evidence="14">The sequence shown here is derived from an EMBL/GenBank/DDBJ whole genome shotgun (WGS) entry which is preliminary data.</text>
</comment>
<dbReference type="CDD" id="cd00082">
    <property type="entry name" value="HisKA"/>
    <property type="match status" value="1"/>
</dbReference>
<dbReference type="PRINTS" id="PR00344">
    <property type="entry name" value="BCTRLSENSOR"/>
</dbReference>
<feature type="transmembrane region" description="Helical" evidence="12">
    <location>
        <begin position="12"/>
        <end position="35"/>
    </location>
</feature>
<dbReference type="FunFam" id="3.30.565.10:FF:000006">
    <property type="entry name" value="Sensor histidine kinase WalK"/>
    <property type="match status" value="1"/>
</dbReference>
<evidence type="ECO:0000256" key="3">
    <source>
        <dbReference type="ARBA" id="ARBA00012438"/>
    </source>
</evidence>
<dbReference type="InterPro" id="IPR036890">
    <property type="entry name" value="HATPase_C_sf"/>
</dbReference>
<reference evidence="14" key="1">
    <citation type="submission" date="2020-10" db="EMBL/GenBank/DDBJ databases">
        <authorList>
            <person name="Gilroy R."/>
        </authorList>
    </citation>
    <scope>NUCLEOTIDE SEQUENCE</scope>
    <source>
        <strain evidence="14">ChiGjej1B1-1684</strain>
    </source>
</reference>
<dbReference type="GO" id="GO:0005524">
    <property type="term" value="F:ATP binding"/>
    <property type="evidence" value="ECO:0007669"/>
    <property type="project" value="UniProtKB-KW"/>
</dbReference>
<dbReference type="AlphaFoldDB" id="A0A9D1S8F4"/>
<dbReference type="Pfam" id="PF00512">
    <property type="entry name" value="HisKA"/>
    <property type="match status" value="1"/>
</dbReference>
<dbReference type="InterPro" id="IPR004358">
    <property type="entry name" value="Sig_transdc_His_kin-like_C"/>
</dbReference>
<evidence type="ECO:0000256" key="2">
    <source>
        <dbReference type="ARBA" id="ARBA00004236"/>
    </source>
</evidence>
<keyword evidence="4" id="KW-1003">Cell membrane</keyword>
<dbReference type="InterPro" id="IPR050351">
    <property type="entry name" value="BphY/WalK/GraS-like"/>
</dbReference>
<feature type="domain" description="Histidine kinase" evidence="13">
    <location>
        <begin position="219"/>
        <end position="439"/>
    </location>
</feature>
<keyword evidence="12" id="KW-0812">Transmembrane</keyword>
<dbReference type="SMART" id="SM00387">
    <property type="entry name" value="HATPase_c"/>
    <property type="match status" value="1"/>
</dbReference>
<keyword evidence="11 12" id="KW-0472">Membrane</keyword>
<evidence type="ECO:0000256" key="11">
    <source>
        <dbReference type="ARBA" id="ARBA00023136"/>
    </source>
</evidence>
<dbReference type="InterPro" id="IPR036097">
    <property type="entry name" value="HisK_dim/P_sf"/>
</dbReference>
<evidence type="ECO:0000313" key="14">
    <source>
        <dbReference type="EMBL" id="HIU50781.1"/>
    </source>
</evidence>
<evidence type="ECO:0000256" key="4">
    <source>
        <dbReference type="ARBA" id="ARBA00022475"/>
    </source>
</evidence>
<keyword evidence="12" id="KW-1133">Transmembrane helix</keyword>
<dbReference type="InterPro" id="IPR005467">
    <property type="entry name" value="His_kinase_dom"/>
</dbReference>
<name>A0A9D1S8F4_9FIRM</name>
<evidence type="ECO:0000256" key="1">
    <source>
        <dbReference type="ARBA" id="ARBA00000085"/>
    </source>
</evidence>
<reference evidence="14" key="2">
    <citation type="journal article" date="2021" name="PeerJ">
        <title>Extensive microbial diversity within the chicken gut microbiome revealed by metagenomics and culture.</title>
        <authorList>
            <person name="Gilroy R."/>
            <person name="Ravi A."/>
            <person name="Getino M."/>
            <person name="Pursley I."/>
            <person name="Horton D.L."/>
            <person name="Alikhan N.F."/>
            <person name="Baker D."/>
            <person name="Gharbi K."/>
            <person name="Hall N."/>
            <person name="Watson M."/>
            <person name="Adriaenssens E.M."/>
            <person name="Foster-Nyarko E."/>
            <person name="Jarju S."/>
            <person name="Secka A."/>
            <person name="Antonio M."/>
            <person name="Oren A."/>
            <person name="Chaudhuri R.R."/>
            <person name="La Ragione R."/>
            <person name="Hildebrand F."/>
            <person name="Pallen M.J."/>
        </authorList>
    </citation>
    <scope>NUCLEOTIDE SEQUENCE</scope>
    <source>
        <strain evidence="14">ChiGjej1B1-1684</strain>
    </source>
</reference>
<dbReference type="InterPro" id="IPR003661">
    <property type="entry name" value="HisK_dim/P_dom"/>
</dbReference>
<dbReference type="Gene3D" id="3.30.565.10">
    <property type="entry name" value="Histidine kinase-like ATPase, C-terminal domain"/>
    <property type="match status" value="1"/>
</dbReference>
<feature type="transmembrane region" description="Helical" evidence="12">
    <location>
        <begin position="140"/>
        <end position="158"/>
    </location>
</feature>
<dbReference type="Pfam" id="PF02518">
    <property type="entry name" value="HATPase_c"/>
    <property type="match status" value="1"/>
</dbReference>
<dbReference type="SUPFAM" id="SSF47384">
    <property type="entry name" value="Homodimeric domain of signal transducing histidine kinase"/>
    <property type="match status" value="1"/>
</dbReference>
<dbReference type="InterPro" id="IPR003594">
    <property type="entry name" value="HATPase_dom"/>
</dbReference>
<dbReference type="GO" id="GO:0016036">
    <property type="term" value="P:cellular response to phosphate starvation"/>
    <property type="evidence" value="ECO:0007669"/>
    <property type="project" value="TreeGrafter"/>
</dbReference>
<protein>
    <recommendedName>
        <fullName evidence="3">histidine kinase</fullName>
        <ecNumber evidence="3">2.7.13.3</ecNumber>
    </recommendedName>
</protein>
<dbReference type="GO" id="GO:0004721">
    <property type="term" value="F:phosphoprotein phosphatase activity"/>
    <property type="evidence" value="ECO:0007669"/>
    <property type="project" value="TreeGrafter"/>
</dbReference>
<keyword evidence="6" id="KW-0808">Transferase</keyword>
<dbReference type="SMART" id="SM00388">
    <property type="entry name" value="HisKA"/>
    <property type="match status" value="1"/>
</dbReference>
<dbReference type="GO" id="GO:0005886">
    <property type="term" value="C:plasma membrane"/>
    <property type="evidence" value="ECO:0007669"/>
    <property type="project" value="UniProtKB-SubCell"/>
</dbReference>
<comment type="subcellular location">
    <subcellularLocation>
        <location evidence="2">Cell membrane</location>
    </subcellularLocation>
</comment>
<dbReference type="EC" id="2.7.13.3" evidence="3"/>
<evidence type="ECO:0000256" key="7">
    <source>
        <dbReference type="ARBA" id="ARBA00022741"/>
    </source>
</evidence>
<keyword evidence="8 14" id="KW-0418">Kinase</keyword>
<dbReference type="CDD" id="cd00075">
    <property type="entry name" value="HATPase"/>
    <property type="match status" value="1"/>
</dbReference>
<dbReference type="PROSITE" id="PS50109">
    <property type="entry name" value="HIS_KIN"/>
    <property type="match status" value="1"/>
</dbReference>
<evidence type="ECO:0000256" key="8">
    <source>
        <dbReference type="ARBA" id="ARBA00022777"/>
    </source>
</evidence>
<keyword evidence="7" id="KW-0547">Nucleotide-binding</keyword>
<organism evidence="14 15">
    <name type="scientific">Candidatus Limousia pullorum</name>
    <dbReference type="NCBI Taxonomy" id="2840860"/>
    <lineage>
        <taxon>Bacteria</taxon>
        <taxon>Bacillati</taxon>
        <taxon>Bacillota</taxon>
        <taxon>Clostridia</taxon>
        <taxon>Eubacteriales</taxon>
        <taxon>Oscillospiraceae</taxon>
        <taxon>Oscillospiraceae incertae sedis</taxon>
        <taxon>Candidatus Limousia</taxon>
    </lineage>
</organism>
<dbReference type="Proteomes" id="UP000824118">
    <property type="component" value="Unassembled WGS sequence"/>
</dbReference>
<keyword evidence="10" id="KW-0902">Two-component regulatory system</keyword>
<dbReference type="SUPFAM" id="SSF55874">
    <property type="entry name" value="ATPase domain of HSP90 chaperone/DNA topoisomerase II/histidine kinase"/>
    <property type="match status" value="1"/>
</dbReference>
<accession>A0A9D1S8F4</accession>
<evidence type="ECO:0000256" key="9">
    <source>
        <dbReference type="ARBA" id="ARBA00022840"/>
    </source>
</evidence>
<keyword evidence="9" id="KW-0067">ATP-binding</keyword>
<dbReference type="Gene3D" id="1.10.287.130">
    <property type="match status" value="1"/>
</dbReference>
<dbReference type="GO" id="GO:0000155">
    <property type="term" value="F:phosphorelay sensor kinase activity"/>
    <property type="evidence" value="ECO:0007669"/>
    <property type="project" value="InterPro"/>
</dbReference>
<dbReference type="FunFam" id="1.10.287.130:FF:000008">
    <property type="entry name" value="Two-component sensor histidine kinase"/>
    <property type="match status" value="1"/>
</dbReference>
<dbReference type="PANTHER" id="PTHR45453:SF1">
    <property type="entry name" value="PHOSPHATE REGULON SENSOR PROTEIN PHOR"/>
    <property type="match status" value="1"/>
</dbReference>
<keyword evidence="5" id="KW-0597">Phosphoprotein</keyword>
<evidence type="ECO:0000256" key="5">
    <source>
        <dbReference type="ARBA" id="ARBA00022553"/>
    </source>
</evidence>
<comment type="catalytic activity">
    <reaction evidence="1">
        <text>ATP + protein L-histidine = ADP + protein N-phospho-L-histidine.</text>
        <dbReference type="EC" id="2.7.13.3"/>
    </reaction>
</comment>
<evidence type="ECO:0000256" key="6">
    <source>
        <dbReference type="ARBA" id="ARBA00022679"/>
    </source>
</evidence>
<gene>
    <name evidence="14" type="ORF">IAD22_07190</name>
</gene>
<dbReference type="PANTHER" id="PTHR45453">
    <property type="entry name" value="PHOSPHATE REGULON SENSOR PROTEIN PHOR"/>
    <property type="match status" value="1"/>
</dbReference>
<dbReference type="EMBL" id="DVNG01000108">
    <property type="protein sequence ID" value="HIU50781.1"/>
    <property type="molecule type" value="Genomic_DNA"/>
</dbReference>
<evidence type="ECO:0000313" key="15">
    <source>
        <dbReference type="Proteomes" id="UP000824118"/>
    </source>
</evidence>